<dbReference type="RefSeq" id="WP_132199320.1">
    <property type="nucleotide sequence ID" value="NZ_SMKY01000101.1"/>
</dbReference>
<organism evidence="3 4">
    <name type="scientific">Actinomadura darangshiensis</name>
    <dbReference type="NCBI Taxonomy" id="705336"/>
    <lineage>
        <taxon>Bacteria</taxon>
        <taxon>Bacillati</taxon>
        <taxon>Actinomycetota</taxon>
        <taxon>Actinomycetes</taxon>
        <taxon>Streptosporangiales</taxon>
        <taxon>Thermomonosporaceae</taxon>
        <taxon>Actinomadura</taxon>
    </lineage>
</organism>
<accession>A0A4R5B9A2</accession>
<reference evidence="3 4" key="1">
    <citation type="submission" date="2019-03" db="EMBL/GenBank/DDBJ databases">
        <title>Draft genome sequences of novel Actinobacteria.</title>
        <authorList>
            <person name="Sahin N."/>
            <person name="Ay H."/>
            <person name="Saygin H."/>
        </authorList>
    </citation>
    <scope>NUCLEOTIDE SEQUENCE [LARGE SCALE GENOMIC DNA]</scope>
    <source>
        <strain evidence="3 4">DSM 45941</strain>
    </source>
</reference>
<dbReference type="AlphaFoldDB" id="A0A4R5B9A2"/>
<evidence type="ECO:0008006" key="5">
    <source>
        <dbReference type="Google" id="ProtNLM"/>
    </source>
</evidence>
<dbReference type="InterPro" id="IPR045472">
    <property type="entry name" value="DUF6493"/>
</dbReference>
<evidence type="ECO:0000313" key="3">
    <source>
        <dbReference type="EMBL" id="TDD79932.1"/>
    </source>
</evidence>
<dbReference type="EMBL" id="SMKY01000101">
    <property type="protein sequence ID" value="TDD79932.1"/>
    <property type="molecule type" value="Genomic_DNA"/>
</dbReference>
<comment type="caution">
    <text evidence="3">The sequence shown here is derived from an EMBL/GenBank/DDBJ whole genome shotgun (WGS) entry which is preliminary data.</text>
</comment>
<evidence type="ECO:0000313" key="4">
    <source>
        <dbReference type="Proteomes" id="UP000295578"/>
    </source>
</evidence>
<evidence type="ECO:0000259" key="2">
    <source>
        <dbReference type="Pfam" id="PF25148"/>
    </source>
</evidence>
<protein>
    <recommendedName>
        <fullName evidence="5">Secreted protein</fullName>
    </recommendedName>
</protein>
<dbReference type="OrthoDB" id="3245799at2"/>
<dbReference type="InterPro" id="IPR056726">
    <property type="entry name" value="DUF7824"/>
</dbReference>
<gene>
    <name evidence="3" type="ORF">E1293_21935</name>
</gene>
<dbReference type="Pfam" id="PF20103">
    <property type="entry name" value="DUF6493"/>
    <property type="match status" value="1"/>
</dbReference>
<dbReference type="Proteomes" id="UP000295578">
    <property type="component" value="Unassembled WGS sequence"/>
</dbReference>
<feature type="domain" description="DUF7824" evidence="2">
    <location>
        <begin position="524"/>
        <end position="620"/>
    </location>
</feature>
<proteinExistence type="predicted"/>
<dbReference type="Pfam" id="PF25148">
    <property type="entry name" value="DUF7824"/>
    <property type="match status" value="1"/>
</dbReference>
<name>A0A4R5B9A2_9ACTN</name>
<feature type="domain" description="DUF6493" evidence="1">
    <location>
        <begin position="197"/>
        <end position="312"/>
    </location>
</feature>
<evidence type="ECO:0000259" key="1">
    <source>
        <dbReference type="Pfam" id="PF20103"/>
    </source>
</evidence>
<sequence length="853" mass="90963">MSTWDDLQKAIGAGDVERTAELVGGLDDAGRREVANELPGRLKAMRAASAYGFLDRNVLEPLLLAGAATIGGPAAAATWLCRRDLRLWWSGDRYARLCTLLGAVTSDRPAEWRAEVAHRVADRIRISDGDWTLWHIAATFARSAGAAPPDTDGFVVGWVADGALPHGLADDPFLDALAPKLFEVDGVGAALAEDQARVQWDRDRKSTWADALATLARTGRLERTMLLDGCVSRFLRGGTVRDLRWFVRLHDALEPTEDETAARVRDYVRLLPAAPSTVADLALRRLRRADELGRLDEGLFDEAVDAVLFRPEKKLVQAALIWLDRSARKRGRVDATLRAVTAVFASDSLDLRERAVKLTARHADHAGEAVQEEVRGAAAGLPPSLRETIAAAFGAVDAAAEPEAPMGPPPFVAREAPAPIGSLAELVEEFAVLLRSAEEWRAAERFVAALVEFAYRDPEATREALRKTAGDMAPWMTNTEDYSYMRAHIRRSWVQAPVLNLLRPAPPHRLLGALSSLLKGRSRTPGTEFVPQIERFLSLRREEIASAVGKVPVLLATPTEGSGHVDPGVLVARLERLEAAGVEPGRADLTQAMVRVPREIDPAAVSRARGLRSEAGRTIASWLAEGGVAGPARGDSDIARLCAFPEEHRTDSGRPDFNASPTFWVSVLPSHREVAAAHLVPYLAGTGEDDRDQGIIALDLAEADGPAGSATGTLLAYALANRHQNQRANAAEAVLALSARGGLPAAETGTALGRLTVGKHVTLTRAVKALTAAADAGAHADVWTISKAALPHALPAPGERAAAGVPDLIALATRAAEAAGAQGTMPAIEAVAGRGGSSRLVKEAARLHRALAT</sequence>
<keyword evidence="4" id="KW-1185">Reference proteome</keyword>